<dbReference type="OrthoDB" id="7483335at2759"/>
<name>A0A2W1B502_HELAM</name>
<proteinExistence type="predicted"/>
<feature type="compositionally biased region" description="Acidic residues" evidence="1">
    <location>
        <begin position="18"/>
        <end position="27"/>
    </location>
</feature>
<feature type="compositionally biased region" description="Basic and acidic residues" evidence="1">
    <location>
        <begin position="200"/>
        <end position="211"/>
    </location>
</feature>
<feature type="compositionally biased region" description="Polar residues" evidence="1">
    <location>
        <begin position="189"/>
        <end position="199"/>
    </location>
</feature>
<feature type="region of interest" description="Disordered" evidence="1">
    <location>
        <begin position="1"/>
        <end position="305"/>
    </location>
</feature>
<accession>A0A2W1B502</accession>
<evidence type="ECO:0000256" key="1">
    <source>
        <dbReference type="SAM" id="MobiDB-lite"/>
    </source>
</evidence>
<sequence length="305" mass="34592">RYCANPVPKALKIAAPRDDDDDDDEAIYEAPNIDLNGRLGLQVPQPPAVNTIPRTPRTDHKNRVGPPTMLPPGLKENQQPTFPRGRPNDRDANVANRPPLPLPNQPQEVYEEMESEDVYEPPPVNPMPPRLPKPPKKVPTGKLLDVKENTLKPKPVNKPPVTPKPGRPRSIVNSPGNELEQVLKRRNNAVEQHTTTPKTNELEQALRRRNNDNMQTSELEAAMRRRNNVAPVPVTTIPEPSRLKPSSRPPPRSRTAEQSKPRSPPVPQPMQEEIYFNENRDSSDEEWNYEPLKPYTNYDPNIYNI</sequence>
<evidence type="ECO:0000313" key="3">
    <source>
        <dbReference type="Proteomes" id="UP000249218"/>
    </source>
</evidence>
<protein>
    <submittedName>
        <fullName evidence="2">Uncharacterized protein</fullName>
    </submittedName>
</protein>
<dbReference type="AlphaFoldDB" id="A0A2W1B502"/>
<evidence type="ECO:0000313" key="2">
    <source>
        <dbReference type="EMBL" id="PZC70551.1"/>
    </source>
</evidence>
<dbReference type="Proteomes" id="UP000249218">
    <property type="component" value="Unassembled WGS sequence"/>
</dbReference>
<reference evidence="2 3" key="1">
    <citation type="journal article" date="2017" name="BMC Biol.">
        <title>Genomic innovations, transcriptional plasticity and gene loss underlying the evolution and divergence of two highly polyphagous and invasive Helicoverpa pest species.</title>
        <authorList>
            <person name="Pearce S.L."/>
            <person name="Clarke D.F."/>
            <person name="East P.D."/>
            <person name="Elfekih S."/>
            <person name="Gordon K.H."/>
            <person name="Jermiin L.S."/>
            <person name="McGaughran A."/>
            <person name="Oakeshott J.G."/>
            <person name="Papanikolaou A."/>
            <person name="Perera O.P."/>
            <person name="Rane R.V."/>
            <person name="Richards S."/>
            <person name="Tay W.T."/>
            <person name="Walsh T.K."/>
            <person name="Anderson A."/>
            <person name="Anderson C.J."/>
            <person name="Asgari S."/>
            <person name="Board P.G."/>
            <person name="Bretschneider A."/>
            <person name="Campbell P.M."/>
            <person name="Chertemps T."/>
            <person name="Christeller J.T."/>
            <person name="Coppin C.W."/>
            <person name="Downes S.J."/>
            <person name="Duan G."/>
            <person name="Farnsworth C.A."/>
            <person name="Good R.T."/>
            <person name="Han L.B."/>
            <person name="Han Y.C."/>
            <person name="Hatje K."/>
            <person name="Horne I."/>
            <person name="Huang Y.P."/>
            <person name="Hughes D.S."/>
            <person name="Jacquin-Joly E."/>
            <person name="James W."/>
            <person name="Jhangiani S."/>
            <person name="Kollmar M."/>
            <person name="Kuwar S.S."/>
            <person name="Li S."/>
            <person name="Liu N.Y."/>
            <person name="Maibeche M.T."/>
            <person name="Miller J.R."/>
            <person name="Montagne N."/>
            <person name="Perry T."/>
            <person name="Qu J."/>
            <person name="Song S.V."/>
            <person name="Sutton G.G."/>
            <person name="Vogel H."/>
            <person name="Walenz B.P."/>
            <person name="Xu W."/>
            <person name="Zhang H.J."/>
            <person name="Zou Z."/>
            <person name="Batterham P."/>
            <person name="Edwards O.R."/>
            <person name="Feyereisen R."/>
            <person name="Gibbs R.A."/>
            <person name="Heckel D.G."/>
            <person name="McGrath A."/>
            <person name="Robin C."/>
            <person name="Scherer S.E."/>
            <person name="Worley K.C."/>
            <person name="Wu Y.D."/>
        </authorList>
    </citation>
    <scope>NUCLEOTIDE SEQUENCE [LARGE SCALE GENOMIC DNA]</scope>
    <source>
        <strain evidence="2">Harm_GR_Male_#8</strain>
        <tissue evidence="2">Whole organism</tissue>
    </source>
</reference>
<dbReference type="EMBL" id="KZ150552">
    <property type="protein sequence ID" value="PZC70551.1"/>
    <property type="molecule type" value="Genomic_DNA"/>
</dbReference>
<keyword evidence="3" id="KW-1185">Reference proteome</keyword>
<feature type="compositionally biased region" description="Pro residues" evidence="1">
    <location>
        <begin position="120"/>
        <end position="132"/>
    </location>
</feature>
<feature type="compositionally biased region" description="Acidic residues" evidence="1">
    <location>
        <begin position="109"/>
        <end position="119"/>
    </location>
</feature>
<organism evidence="2 3">
    <name type="scientific">Helicoverpa armigera</name>
    <name type="common">Cotton bollworm</name>
    <name type="synonym">Heliothis armigera</name>
    <dbReference type="NCBI Taxonomy" id="29058"/>
    <lineage>
        <taxon>Eukaryota</taxon>
        <taxon>Metazoa</taxon>
        <taxon>Ecdysozoa</taxon>
        <taxon>Arthropoda</taxon>
        <taxon>Hexapoda</taxon>
        <taxon>Insecta</taxon>
        <taxon>Pterygota</taxon>
        <taxon>Neoptera</taxon>
        <taxon>Endopterygota</taxon>
        <taxon>Lepidoptera</taxon>
        <taxon>Glossata</taxon>
        <taxon>Ditrysia</taxon>
        <taxon>Noctuoidea</taxon>
        <taxon>Noctuidae</taxon>
        <taxon>Heliothinae</taxon>
        <taxon>Helicoverpa</taxon>
    </lineage>
</organism>
<feature type="non-terminal residue" evidence="2">
    <location>
        <position position="1"/>
    </location>
</feature>
<gene>
    <name evidence="2" type="primary">HaOG215648</name>
    <name evidence="2" type="ORF">B5X24_HaOG215648</name>
</gene>
<feature type="compositionally biased region" description="Pro residues" evidence="1">
    <location>
        <begin position="156"/>
        <end position="165"/>
    </location>
</feature>